<name>A0ACB9KMU5_BAUVA</name>
<dbReference type="Proteomes" id="UP000828941">
    <property type="component" value="Chromosome 13"/>
</dbReference>
<proteinExistence type="predicted"/>
<gene>
    <name evidence="1" type="ORF">L6164_032173</name>
</gene>
<keyword evidence="2" id="KW-1185">Reference proteome</keyword>
<dbReference type="EMBL" id="CM039438">
    <property type="protein sequence ID" value="KAI4298639.1"/>
    <property type="molecule type" value="Genomic_DNA"/>
</dbReference>
<evidence type="ECO:0000313" key="2">
    <source>
        <dbReference type="Proteomes" id="UP000828941"/>
    </source>
</evidence>
<sequence>MESHNLLKILNQHNKMHTLTAHQIQYLISGVAYNTQEKAFKQPFEKKISKEDNLFNFSAGSYRWGAPSATYIKQISWSEAFHIPLSDILQGSAGFRSTIEHFAATVSSLAHTLAEILAEIMGYSSSFFQESSSGKVLYGILLLSFS</sequence>
<protein>
    <submittedName>
        <fullName evidence="1">Uncharacterized protein</fullName>
    </submittedName>
</protein>
<comment type="caution">
    <text evidence="1">The sequence shown here is derived from an EMBL/GenBank/DDBJ whole genome shotgun (WGS) entry which is preliminary data.</text>
</comment>
<evidence type="ECO:0000313" key="1">
    <source>
        <dbReference type="EMBL" id="KAI4298639.1"/>
    </source>
</evidence>
<accession>A0ACB9KMU5</accession>
<reference evidence="1 2" key="1">
    <citation type="journal article" date="2022" name="DNA Res.">
        <title>Chromosomal-level genome assembly of the orchid tree Bauhinia variegata (Leguminosae; Cercidoideae) supports the allotetraploid origin hypothesis of Bauhinia.</title>
        <authorList>
            <person name="Zhong Y."/>
            <person name="Chen Y."/>
            <person name="Zheng D."/>
            <person name="Pang J."/>
            <person name="Liu Y."/>
            <person name="Luo S."/>
            <person name="Meng S."/>
            <person name="Qian L."/>
            <person name="Wei D."/>
            <person name="Dai S."/>
            <person name="Zhou R."/>
        </authorList>
    </citation>
    <scope>NUCLEOTIDE SEQUENCE [LARGE SCALE GENOMIC DNA]</scope>
    <source>
        <strain evidence="1">BV-YZ2020</strain>
    </source>
</reference>
<organism evidence="1 2">
    <name type="scientific">Bauhinia variegata</name>
    <name type="common">Purple orchid tree</name>
    <name type="synonym">Phanera variegata</name>
    <dbReference type="NCBI Taxonomy" id="167791"/>
    <lineage>
        <taxon>Eukaryota</taxon>
        <taxon>Viridiplantae</taxon>
        <taxon>Streptophyta</taxon>
        <taxon>Embryophyta</taxon>
        <taxon>Tracheophyta</taxon>
        <taxon>Spermatophyta</taxon>
        <taxon>Magnoliopsida</taxon>
        <taxon>eudicotyledons</taxon>
        <taxon>Gunneridae</taxon>
        <taxon>Pentapetalae</taxon>
        <taxon>rosids</taxon>
        <taxon>fabids</taxon>
        <taxon>Fabales</taxon>
        <taxon>Fabaceae</taxon>
        <taxon>Cercidoideae</taxon>
        <taxon>Cercideae</taxon>
        <taxon>Bauhiniinae</taxon>
        <taxon>Bauhinia</taxon>
    </lineage>
</organism>